<dbReference type="PROSITE" id="PS00688">
    <property type="entry name" value="SIGMA54_INTERACT_3"/>
    <property type="match status" value="1"/>
</dbReference>
<dbReference type="PROSITE" id="PS50110">
    <property type="entry name" value="RESPONSE_REGULATORY"/>
    <property type="match status" value="1"/>
</dbReference>
<sequence length="402" mass="44727">MTVSRADILIVEDKDALRQMWRLTLERAGYGVVEAADVKQARQSLRRQPPTVVLTDLRLPDGTGLDVLRAAKALDPDTPVVVLTAYGSVEEAVAAMKDGAEDFLQKPVDPDHLLLALERLVETRQLRRACILMREEYARRYGFPRMIGDSPALQEVGRRLQQVAPTDATVLLLGESGVGKELFARAIHHLSRRRQEPFVAVNCAAIPETLVENELFGHEKGAFTGADGRQVGKFELARGGTLFLDEIGELPLIVQAKFLRALEARTITRIGGTQEISVDARIVAATNRDLAAAVAAKIFREDLFYRLAVFTLEIPPLRERREDIPALAAHFAEKYGREIRRRKLTLSPAALQALQAYDFPGNIRELENCIERACILCEGTTLEPEDLRLPTATPPTGRRRRS</sequence>
<dbReference type="InterPro" id="IPR027417">
    <property type="entry name" value="P-loop_NTPase"/>
</dbReference>
<dbReference type="InterPro" id="IPR025662">
    <property type="entry name" value="Sigma_54_int_dom_ATP-bd_1"/>
</dbReference>
<keyword evidence="2" id="KW-0067">ATP-binding</keyword>
<dbReference type="Pfam" id="PF00158">
    <property type="entry name" value="Sigma54_activat"/>
    <property type="match status" value="1"/>
</dbReference>
<evidence type="ECO:0000313" key="8">
    <source>
        <dbReference type="EMBL" id="QUW02139.1"/>
    </source>
</evidence>
<dbReference type="SMART" id="SM00448">
    <property type="entry name" value="REC"/>
    <property type="match status" value="1"/>
</dbReference>
<gene>
    <name evidence="8" type="ORF">J8C06_07135</name>
</gene>
<evidence type="ECO:0000256" key="5">
    <source>
        <dbReference type="PROSITE-ProRule" id="PRU00169"/>
    </source>
</evidence>
<evidence type="ECO:0000256" key="1">
    <source>
        <dbReference type="ARBA" id="ARBA00022741"/>
    </source>
</evidence>
<reference evidence="8 9" key="1">
    <citation type="submission" date="2021-03" db="EMBL/GenBank/DDBJ databases">
        <title>Genomic and phenotypic characterization of Chloracidobacterium isolates provides evidence for multiple species.</title>
        <authorList>
            <person name="Saini M.K."/>
            <person name="Costas A.M.G."/>
            <person name="Tank M."/>
            <person name="Bryant D.A."/>
        </authorList>
    </citation>
    <scope>NUCLEOTIDE SEQUENCE [LARGE SCALE GENOMIC DNA]</scope>
    <source>
        <strain evidence="8 9">BV2-C</strain>
    </source>
</reference>
<dbReference type="SUPFAM" id="SSF52172">
    <property type="entry name" value="CheY-like"/>
    <property type="match status" value="1"/>
</dbReference>
<evidence type="ECO:0000259" key="7">
    <source>
        <dbReference type="PROSITE" id="PS50110"/>
    </source>
</evidence>
<dbReference type="SMART" id="SM00382">
    <property type="entry name" value="AAA"/>
    <property type="match status" value="1"/>
</dbReference>
<evidence type="ECO:0000256" key="2">
    <source>
        <dbReference type="ARBA" id="ARBA00022840"/>
    </source>
</evidence>
<feature type="modified residue" description="4-aspartylphosphate" evidence="5">
    <location>
        <position position="56"/>
    </location>
</feature>
<name>A0ABX8B592_9BACT</name>
<evidence type="ECO:0000259" key="6">
    <source>
        <dbReference type="PROSITE" id="PS50045"/>
    </source>
</evidence>
<organism evidence="8 9">
    <name type="scientific">Chloracidobacterium validum</name>
    <dbReference type="NCBI Taxonomy" id="2821543"/>
    <lineage>
        <taxon>Bacteria</taxon>
        <taxon>Pseudomonadati</taxon>
        <taxon>Acidobacteriota</taxon>
        <taxon>Terriglobia</taxon>
        <taxon>Terriglobales</taxon>
        <taxon>Acidobacteriaceae</taxon>
        <taxon>Chloracidobacterium</taxon>
    </lineage>
</organism>
<keyword evidence="4" id="KW-0804">Transcription</keyword>
<feature type="domain" description="Sigma-54 factor interaction" evidence="6">
    <location>
        <begin position="146"/>
        <end position="375"/>
    </location>
</feature>
<dbReference type="PROSITE" id="PS50045">
    <property type="entry name" value="SIGMA54_INTERACT_4"/>
    <property type="match status" value="1"/>
</dbReference>
<evidence type="ECO:0000313" key="9">
    <source>
        <dbReference type="Proteomes" id="UP000676506"/>
    </source>
</evidence>
<dbReference type="InterPro" id="IPR003593">
    <property type="entry name" value="AAA+_ATPase"/>
</dbReference>
<dbReference type="InterPro" id="IPR025944">
    <property type="entry name" value="Sigma_54_int_dom_CS"/>
</dbReference>
<evidence type="ECO:0000256" key="4">
    <source>
        <dbReference type="ARBA" id="ARBA00023163"/>
    </source>
</evidence>
<dbReference type="Proteomes" id="UP000676506">
    <property type="component" value="Chromosome 1"/>
</dbReference>
<dbReference type="PROSITE" id="PS00675">
    <property type="entry name" value="SIGMA54_INTERACT_1"/>
    <property type="match status" value="1"/>
</dbReference>
<dbReference type="InterPro" id="IPR058031">
    <property type="entry name" value="AAA_lid_NorR"/>
</dbReference>
<evidence type="ECO:0000256" key="3">
    <source>
        <dbReference type="ARBA" id="ARBA00023015"/>
    </source>
</evidence>
<dbReference type="Gene3D" id="3.40.50.2300">
    <property type="match status" value="1"/>
</dbReference>
<dbReference type="RefSeq" id="WP_211428029.1">
    <property type="nucleotide sequence ID" value="NZ_CP072648.1"/>
</dbReference>
<dbReference type="InterPro" id="IPR011006">
    <property type="entry name" value="CheY-like_superfamily"/>
</dbReference>
<accession>A0ABX8B592</accession>
<dbReference type="CDD" id="cd00009">
    <property type="entry name" value="AAA"/>
    <property type="match status" value="1"/>
</dbReference>
<dbReference type="Pfam" id="PF00072">
    <property type="entry name" value="Response_reg"/>
    <property type="match status" value="1"/>
</dbReference>
<protein>
    <submittedName>
        <fullName evidence="8">Sigma-54-dependent Fis family transcriptional regulator</fullName>
    </submittedName>
</protein>
<keyword evidence="9" id="KW-1185">Reference proteome</keyword>
<dbReference type="InterPro" id="IPR001789">
    <property type="entry name" value="Sig_transdc_resp-reg_receiver"/>
</dbReference>
<dbReference type="PANTHER" id="PTHR32071">
    <property type="entry name" value="TRANSCRIPTIONAL REGULATORY PROTEIN"/>
    <property type="match status" value="1"/>
</dbReference>
<keyword evidence="1" id="KW-0547">Nucleotide-binding</keyword>
<dbReference type="InterPro" id="IPR002078">
    <property type="entry name" value="Sigma_54_int"/>
</dbReference>
<dbReference type="Gene3D" id="3.40.50.300">
    <property type="entry name" value="P-loop containing nucleotide triphosphate hydrolases"/>
    <property type="match status" value="1"/>
</dbReference>
<dbReference type="SUPFAM" id="SSF52540">
    <property type="entry name" value="P-loop containing nucleoside triphosphate hydrolases"/>
    <property type="match status" value="1"/>
</dbReference>
<dbReference type="Pfam" id="PF25601">
    <property type="entry name" value="AAA_lid_14"/>
    <property type="match status" value="1"/>
</dbReference>
<feature type="domain" description="Response regulatory" evidence="7">
    <location>
        <begin position="7"/>
        <end position="121"/>
    </location>
</feature>
<proteinExistence type="predicted"/>
<dbReference type="EMBL" id="CP072648">
    <property type="protein sequence ID" value="QUW02139.1"/>
    <property type="molecule type" value="Genomic_DNA"/>
</dbReference>
<dbReference type="Gene3D" id="1.10.8.60">
    <property type="match status" value="1"/>
</dbReference>
<keyword evidence="3" id="KW-0805">Transcription regulation</keyword>
<keyword evidence="5" id="KW-0597">Phosphoprotein</keyword>